<dbReference type="PANTHER" id="PTHR12277:SF81">
    <property type="entry name" value="PROTEIN ABHD13"/>
    <property type="match status" value="1"/>
</dbReference>
<keyword evidence="1" id="KW-0812">Transmembrane</keyword>
<dbReference type="Pfam" id="PF12697">
    <property type="entry name" value="Abhydrolase_6"/>
    <property type="match status" value="1"/>
</dbReference>
<evidence type="ECO:0000313" key="4">
    <source>
        <dbReference type="Proteomes" id="UP001648503"/>
    </source>
</evidence>
<dbReference type="InterPro" id="IPR000073">
    <property type="entry name" value="AB_hydrolase_1"/>
</dbReference>
<evidence type="ECO:0000259" key="2">
    <source>
        <dbReference type="Pfam" id="PF12697"/>
    </source>
</evidence>
<reference evidence="3 4" key="1">
    <citation type="submission" date="2021-02" db="EMBL/GenBank/DDBJ databases">
        <title>Variation within the Batrachochytrium salamandrivorans European outbreak.</title>
        <authorList>
            <person name="Kelly M."/>
            <person name="Pasmans F."/>
            <person name="Shea T.P."/>
            <person name="Munoz J.F."/>
            <person name="Carranza S."/>
            <person name="Cuomo C.A."/>
            <person name="Martel A."/>
        </authorList>
    </citation>
    <scope>NUCLEOTIDE SEQUENCE [LARGE SCALE GENOMIC DNA]</scope>
    <source>
        <strain evidence="3 4">AMFP18/2</strain>
    </source>
</reference>
<protein>
    <recommendedName>
        <fullName evidence="2">AB hydrolase-1 domain-containing protein</fullName>
    </recommendedName>
</protein>
<feature type="domain" description="AB hydrolase-1" evidence="2">
    <location>
        <begin position="113"/>
        <end position="254"/>
    </location>
</feature>
<gene>
    <name evidence="3" type="ORF">BASA50_003556</name>
</gene>
<keyword evidence="1" id="KW-1133">Transmembrane helix</keyword>
<comment type="caution">
    <text evidence="3">The sequence shown here is derived from an EMBL/GenBank/DDBJ whole genome shotgun (WGS) entry which is preliminary data.</text>
</comment>
<dbReference type="Gene3D" id="3.40.50.1820">
    <property type="entry name" value="alpha/beta hydrolase"/>
    <property type="match status" value="1"/>
</dbReference>
<evidence type="ECO:0000313" key="3">
    <source>
        <dbReference type="EMBL" id="KAH6598517.1"/>
    </source>
</evidence>
<accession>A0ABQ8FHS1</accession>
<dbReference type="Proteomes" id="UP001648503">
    <property type="component" value="Unassembled WGS sequence"/>
</dbReference>
<name>A0ABQ8FHS1_9FUNG</name>
<dbReference type="InterPro" id="IPR029058">
    <property type="entry name" value="AB_hydrolase_fold"/>
</dbReference>
<feature type="transmembrane region" description="Helical" evidence="1">
    <location>
        <begin position="6"/>
        <end position="27"/>
    </location>
</feature>
<evidence type="ECO:0000256" key="1">
    <source>
        <dbReference type="SAM" id="Phobius"/>
    </source>
</evidence>
<dbReference type="SUPFAM" id="SSF53474">
    <property type="entry name" value="alpha/beta-Hydrolases"/>
    <property type="match status" value="1"/>
</dbReference>
<organism evidence="3 4">
    <name type="scientific">Batrachochytrium salamandrivorans</name>
    <dbReference type="NCBI Taxonomy" id="1357716"/>
    <lineage>
        <taxon>Eukaryota</taxon>
        <taxon>Fungi</taxon>
        <taxon>Fungi incertae sedis</taxon>
        <taxon>Chytridiomycota</taxon>
        <taxon>Chytridiomycota incertae sedis</taxon>
        <taxon>Chytridiomycetes</taxon>
        <taxon>Rhizophydiales</taxon>
        <taxon>Rhizophydiales incertae sedis</taxon>
        <taxon>Batrachochytrium</taxon>
    </lineage>
</organism>
<sequence length="407" mass="45167">MILEVIACIAIGYVILMSIMLIMPFPLQHYAIYMNWLNFPSLKMRDGFESFGYRAGSVRTVFIKTSDGLSLGAWHLLPHSSTQRPVPGLTLQESLNHRGDVLLKSAKKVYLYFHGNAGNRATFHRNDFYKMMTALGEESHVLTIDYRGFGDSSSAVPTEKGLALDSMAAYEWLVARGVPPARIILVGHSLGTGVATNLAFLLTQKTKPLSQQLFGGLILLSGYASICDAALGYPMVPLLLPFQGYTMTERWIKSRFVDHWSSAQKISTIRAPILIVHGKKDIEIQLWQGRALFLEAAGGRLGRKFINDDCYWDLRQSTSKFVPRELDGIMVTDLGENEGDLWCVDMPKLPSGSSARASTTTQNPHQEPVWLLEITHGAHNNLSKFLILADTIESWTTACAAAGPKLY</sequence>
<dbReference type="PANTHER" id="PTHR12277">
    <property type="entry name" value="ALPHA/BETA HYDROLASE DOMAIN-CONTAINING PROTEIN"/>
    <property type="match status" value="1"/>
</dbReference>
<dbReference type="EMBL" id="JAFCIX010000102">
    <property type="protein sequence ID" value="KAH6598517.1"/>
    <property type="molecule type" value="Genomic_DNA"/>
</dbReference>
<keyword evidence="1" id="KW-0472">Membrane</keyword>
<keyword evidence="4" id="KW-1185">Reference proteome</keyword>
<proteinExistence type="predicted"/>